<proteinExistence type="predicted"/>
<reference evidence="1 2" key="1">
    <citation type="journal article" date="2006" name="Nature">
        <title>Global trends of whole-genome duplications revealed by the ciliate Paramecium tetraurelia.</title>
        <authorList>
            <consortium name="Genoscope"/>
            <person name="Aury J.-M."/>
            <person name="Jaillon O."/>
            <person name="Duret L."/>
            <person name="Noel B."/>
            <person name="Jubin C."/>
            <person name="Porcel B.M."/>
            <person name="Segurens B."/>
            <person name="Daubin V."/>
            <person name="Anthouard V."/>
            <person name="Aiach N."/>
            <person name="Arnaiz O."/>
            <person name="Billaut A."/>
            <person name="Beisson J."/>
            <person name="Blanc I."/>
            <person name="Bouhouche K."/>
            <person name="Camara F."/>
            <person name="Duharcourt S."/>
            <person name="Guigo R."/>
            <person name="Gogendeau D."/>
            <person name="Katinka M."/>
            <person name="Keller A.-M."/>
            <person name="Kissmehl R."/>
            <person name="Klotz C."/>
            <person name="Koll F."/>
            <person name="Le Moue A."/>
            <person name="Lepere C."/>
            <person name="Malinsky S."/>
            <person name="Nowacki M."/>
            <person name="Nowak J.K."/>
            <person name="Plattner H."/>
            <person name="Poulain J."/>
            <person name="Ruiz F."/>
            <person name="Serrano V."/>
            <person name="Zagulski M."/>
            <person name="Dessen P."/>
            <person name="Betermier M."/>
            <person name="Weissenbach J."/>
            <person name="Scarpelli C."/>
            <person name="Schachter V."/>
            <person name="Sperling L."/>
            <person name="Meyer E."/>
            <person name="Cohen J."/>
            <person name="Wincker P."/>
        </authorList>
    </citation>
    <scope>NUCLEOTIDE SEQUENCE [LARGE SCALE GENOMIC DNA]</scope>
    <source>
        <strain evidence="1 2">Stock d4-2</strain>
    </source>
</reference>
<dbReference type="EMBL" id="CT868496">
    <property type="protein sequence ID" value="CAK84223.1"/>
    <property type="molecule type" value="Genomic_DNA"/>
</dbReference>
<organism evidence="1 2">
    <name type="scientific">Paramecium tetraurelia</name>
    <dbReference type="NCBI Taxonomy" id="5888"/>
    <lineage>
        <taxon>Eukaryota</taxon>
        <taxon>Sar</taxon>
        <taxon>Alveolata</taxon>
        <taxon>Ciliophora</taxon>
        <taxon>Intramacronucleata</taxon>
        <taxon>Oligohymenophorea</taxon>
        <taxon>Peniculida</taxon>
        <taxon>Parameciidae</taxon>
        <taxon>Paramecium</taxon>
    </lineage>
</organism>
<accession>A0DMF6</accession>
<dbReference type="HOGENOM" id="CLU_2241837_0_0_1"/>
<dbReference type="Proteomes" id="UP000000600">
    <property type="component" value="Unassembled WGS sequence"/>
</dbReference>
<sequence length="105" mass="12306">MIEIESIINEIKYKLKSKNADEMIADTYLLAFQQGRNPKQNFGQNLELIKNLRQLIDMQVYTKEQITNLYNRVLNGNQDLLQLCNRIEQNTLKQVNLAIQNPAIR</sequence>
<dbReference type="KEGG" id="ptm:GSPATT00018441001"/>
<dbReference type="GeneID" id="5037405"/>
<dbReference type="RefSeq" id="XP_001451620.1">
    <property type="nucleotide sequence ID" value="XM_001451583.1"/>
</dbReference>
<name>A0DMF6_PARTE</name>
<keyword evidence="2" id="KW-1185">Reference proteome</keyword>
<evidence type="ECO:0000313" key="2">
    <source>
        <dbReference type="Proteomes" id="UP000000600"/>
    </source>
</evidence>
<dbReference type="InParanoid" id="A0DMF6"/>
<protein>
    <submittedName>
        <fullName evidence="1">Uncharacterized protein</fullName>
    </submittedName>
</protein>
<dbReference type="AlphaFoldDB" id="A0DMF6"/>
<gene>
    <name evidence="1" type="ORF">GSPATT00018441001</name>
</gene>
<evidence type="ECO:0000313" key="1">
    <source>
        <dbReference type="EMBL" id="CAK84223.1"/>
    </source>
</evidence>